<sequence>MFFFRHPKPVGDSRAVAVKLVEQNIADEFNSKVIVVDNSAAVDFASAPLLNMDADSNKHGGGV</sequence>
<reference evidence="1 2" key="1">
    <citation type="submission" date="2019-03" db="EMBL/GenBank/DDBJ databases">
        <title>Sapientia aquatica gen. nov., sp. nov., isolated from a crater lake.</title>
        <authorList>
            <person name="Felfoldi T."/>
            <person name="Szabo A."/>
            <person name="Toth E."/>
            <person name="Schumann P."/>
            <person name="Keki Z."/>
            <person name="Marialigeti K."/>
            <person name="Mathe I."/>
        </authorList>
    </citation>
    <scope>NUCLEOTIDE SEQUENCE [LARGE SCALE GENOMIC DNA]</scope>
    <source>
        <strain evidence="1 2">SA-152</strain>
    </source>
</reference>
<keyword evidence="2" id="KW-1185">Reference proteome</keyword>
<dbReference type="RefSeq" id="WP_133328035.1">
    <property type="nucleotide sequence ID" value="NZ_SMYL01000004.1"/>
</dbReference>
<dbReference type="OrthoDB" id="682145at28216"/>
<comment type="caution">
    <text evidence="1">The sequence shown here is derived from an EMBL/GenBank/DDBJ whole genome shotgun (WGS) entry which is preliminary data.</text>
</comment>
<organism evidence="1 2">
    <name type="scientific">Sapientia aquatica</name>
    <dbReference type="NCBI Taxonomy" id="1549640"/>
    <lineage>
        <taxon>Bacteria</taxon>
        <taxon>Pseudomonadati</taxon>
        <taxon>Pseudomonadota</taxon>
        <taxon>Betaproteobacteria</taxon>
        <taxon>Burkholderiales</taxon>
        <taxon>Oxalobacteraceae</taxon>
        <taxon>Sapientia</taxon>
    </lineage>
</organism>
<accession>A0A4R5W3N3</accession>
<protein>
    <submittedName>
        <fullName evidence="1">Uncharacterized protein</fullName>
    </submittedName>
</protein>
<evidence type="ECO:0000313" key="1">
    <source>
        <dbReference type="EMBL" id="TDK65939.1"/>
    </source>
</evidence>
<dbReference type="Proteomes" id="UP000294829">
    <property type="component" value="Unassembled WGS sequence"/>
</dbReference>
<dbReference type="AlphaFoldDB" id="A0A4R5W3N3"/>
<evidence type="ECO:0000313" key="2">
    <source>
        <dbReference type="Proteomes" id="UP000294829"/>
    </source>
</evidence>
<gene>
    <name evidence="1" type="ORF">E2I14_10105</name>
</gene>
<name>A0A4R5W3N3_9BURK</name>
<proteinExistence type="predicted"/>
<dbReference type="EMBL" id="SMYL01000004">
    <property type="protein sequence ID" value="TDK65939.1"/>
    <property type="molecule type" value="Genomic_DNA"/>
</dbReference>